<keyword evidence="6" id="KW-1185">Reference proteome</keyword>
<protein>
    <submittedName>
        <fullName evidence="5">Phosphopantetheinyl transferase</fullName>
    </submittedName>
</protein>
<evidence type="ECO:0000259" key="3">
    <source>
        <dbReference type="Pfam" id="PF01648"/>
    </source>
</evidence>
<gene>
    <name evidence="5" type="ORF">Metal_2300</name>
</gene>
<dbReference type="HOGENOM" id="CLU_057011_2_3_6"/>
<dbReference type="AlphaFoldDB" id="H8GGS5"/>
<evidence type="ECO:0000259" key="4">
    <source>
        <dbReference type="Pfam" id="PF22624"/>
    </source>
</evidence>
<dbReference type="STRING" id="686340.Metal_2300"/>
<dbReference type="Proteomes" id="UP000005090">
    <property type="component" value="Chromosome"/>
</dbReference>
<name>H8GGS5_METAL</name>
<dbReference type="Gene3D" id="3.90.470.20">
    <property type="entry name" value="4'-phosphopantetheinyl transferase domain"/>
    <property type="match status" value="1"/>
</dbReference>
<feature type="domain" description="4'-phosphopantetheinyl transferase N-terminal" evidence="4">
    <location>
        <begin position="25"/>
        <end position="113"/>
    </location>
</feature>
<dbReference type="Pfam" id="PF22624">
    <property type="entry name" value="AASDHPPT_N"/>
    <property type="match status" value="1"/>
</dbReference>
<dbReference type="RefSeq" id="WP_005372385.1">
    <property type="nucleotide sequence ID" value="NZ_CM001475.1"/>
</dbReference>
<keyword evidence="2 5" id="KW-0808">Transferase</keyword>
<accession>H8GGS5</accession>
<dbReference type="InterPro" id="IPR008278">
    <property type="entry name" value="4-PPantetheinyl_Trfase_dom"/>
</dbReference>
<evidence type="ECO:0000256" key="2">
    <source>
        <dbReference type="ARBA" id="ARBA00022679"/>
    </source>
</evidence>
<dbReference type="GO" id="GO:0005829">
    <property type="term" value="C:cytosol"/>
    <property type="evidence" value="ECO:0007669"/>
    <property type="project" value="TreeGrafter"/>
</dbReference>
<dbReference type="Pfam" id="PF01648">
    <property type="entry name" value="ACPS"/>
    <property type="match status" value="1"/>
</dbReference>
<dbReference type="GO" id="GO:0008897">
    <property type="term" value="F:holo-[acyl-carrier-protein] synthase activity"/>
    <property type="evidence" value="ECO:0007669"/>
    <property type="project" value="InterPro"/>
</dbReference>
<evidence type="ECO:0000313" key="5">
    <source>
        <dbReference type="EMBL" id="EIC30038.1"/>
    </source>
</evidence>
<dbReference type="EMBL" id="CM001475">
    <property type="protein sequence ID" value="EIC30038.1"/>
    <property type="molecule type" value="Genomic_DNA"/>
</dbReference>
<feature type="domain" description="4'-phosphopantetheinyl transferase" evidence="3">
    <location>
        <begin position="119"/>
        <end position="181"/>
    </location>
</feature>
<dbReference type="InterPro" id="IPR055066">
    <property type="entry name" value="AASDHPPT_N"/>
</dbReference>
<dbReference type="PANTHER" id="PTHR12215">
    <property type="entry name" value="PHOSPHOPANTETHEINE TRANSFERASE"/>
    <property type="match status" value="1"/>
</dbReference>
<dbReference type="SUPFAM" id="SSF56214">
    <property type="entry name" value="4'-phosphopantetheinyl transferase"/>
    <property type="match status" value="2"/>
</dbReference>
<reference evidence="5 6" key="1">
    <citation type="journal article" date="2013" name="Genome Announc.">
        <title>Genome Sequence of the Obligate Gammaproteobacterial Methanotroph Methylomicrobium album Strain BG8.</title>
        <authorList>
            <person name="Kits K.D."/>
            <person name="Kalyuzhnaya M.G."/>
            <person name="Klotz M.G."/>
            <person name="Jetten M.S."/>
            <person name="Op den Camp H.J."/>
            <person name="Vuilleumier S."/>
            <person name="Bringel F."/>
            <person name="Dispirito A.A."/>
            <person name="Murrell J.C."/>
            <person name="Bruce D."/>
            <person name="Cheng J.F."/>
            <person name="Copeland A."/>
            <person name="Goodwin L."/>
            <person name="Hauser L."/>
            <person name="Lajus A."/>
            <person name="Land M.L."/>
            <person name="Lapidus A."/>
            <person name="Lucas S."/>
            <person name="Medigue C."/>
            <person name="Pitluck S."/>
            <person name="Woyke T."/>
            <person name="Zeytun A."/>
            <person name="Stein L.Y."/>
        </authorList>
    </citation>
    <scope>NUCLEOTIDE SEQUENCE [LARGE SCALE GENOMIC DNA]</scope>
    <source>
        <strain evidence="5 6">BG8</strain>
    </source>
</reference>
<sequence>MPVERKPFSTFEDVDVWYETLQAGEAEYRQYGRWLSEQERQTAQRFVRELHRRRYVVCHGKVRLLLSRYLENSPEVIRFGRQALGKPYLLDNNGEPQTLRFNLSHSGERMVLAVGRRELGVDVEVWDPRHDPESLAGEILAPEELAHWQRLPPDRRREAFYRFWTRKESLVKAVGAGIGMGVAGVITTTVGAAGFLALPEPCGLASDWHLLDLEPDSEMSGALTIACGKR</sequence>
<dbReference type="PANTHER" id="PTHR12215:SF10">
    <property type="entry name" value="L-AMINOADIPATE-SEMIALDEHYDE DEHYDROGENASE-PHOSPHOPANTETHEINYL TRANSFERASE"/>
    <property type="match status" value="1"/>
</dbReference>
<proteinExistence type="inferred from homology"/>
<dbReference type="GO" id="GO:0000287">
    <property type="term" value="F:magnesium ion binding"/>
    <property type="evidence" value="ECO:0007669"/>
    <property type="project" value="InterPro"/>
</dbReference>
<dbReference type="InterPro" id="IPR037143">
    <property type="entry name" value="4-PPantetheinyl_Trfase_dom_sf"/>
</dbReference>
<dbReference type="GO" id="GO:0019878">
    <property type="term" value="P:lysine biosynthetic process via aminoadipic acid"/>
    <property type="evidence" value="ECO:0007669"/>
    <property type="project" value="TreeGrafter"/>
</dbReference>
<evidence type="ECO:0000313" key="6">
    <source>
        <dbReference type="Proteomes" id="UP000005090"/>
    </source>
</evidence>
<dbReference type="eggNOG" id="COG2091">
    <property type="taxonomic scope" value="Bacteria"/>
</dbReference>
<evidence type="ECO:0000256" key="1">
    <source>
        <dbReference type="ARBA" id="ARBA00010990"/>
    </source>
</evidence>
<dbReference type="InterPro" id="IPR050559">
    <property type="entry name" value="P-Pant_transferase_sf"/>
</dbReference>
<comment type="similarity">
    <text evidence="1">Belongs to the P-Pant transferase superfamily. Gsp/Sfp/HetI/AcpT family.</text>
</comment>
<organism evidence="5 6">
    <name type="scientific">Methylomicrobium album BG8</name>
    <dbReference type="NCBI Taxonomy" id="686340"/>
    <lineage>
        <taxon>Bacteria</taxon>
        <taxon>Pseudomonadati</taxon>
        <taxon>Pseudomonadota</taxon>
        <taxon>Gammaproteobacteria</taxon>
        <taxon>Methylococcales</taxon>
        <taxon>Methylococcaceae</taxon>
        <taxon>Methylomicrobium</taxon>
    </lineage>
</organism>